<feature type="region of interest" description="Disordered" evidence="1">
    <location>
        <begin position="1"/>
        <end position="22"/>
    </location>
</feature>
<protein>
    <submittedName>
        <fullName evidence="2">Uncharacterized protein</fullName>
    </submittedName>
</protein>
<comment type="caution">
    <text evidence="2">The sequence shown here is derived from an EMBL/GenBank/DDBJ whole genome shotgun (WGS) entry which is preliminary data.</text>
</comment>
<sequence>MRFVDFSSRPARKDYAGGRIPAKNFREPSAAQSSCRQAVAKETTFNVTSRKSSTTSEEIEPFFENEREQFFVPSTRKKRSLRNKISTFRKFSLSGARGSNVWHCVSYHDEQWRRCEAAKGEKNKWRTA</sequence>
<gene>
    <name evidence="2" type="ORF">NPIL_26871</name>
</gene>
<evidence type="ECO:0000313" key="2">
    <source>
        <dbReference type="EMBL" id="GFU50006.1"/>
    </source>
</evidence>
<dbReference type="EMBL" id="BMAW01087095">
    <property type="protein sequence ID" value="GFU50006.1"/>
    <property type="molecule type" value="Genomic_DNA"/>
</dbReference>
<organism evidence="2 3">
    <name type="scientific">Nephila pilipes</name>
    <name type="common">Giant wood spider</name>
    <name type="synonym">Nephila maculata</name>
    <dbReference type="NCBI Taxonomy" id="299642"/>
    <lineage>
        <taxon>Eukaryota</taxon>
        <taxon>Metazoa</taxon>
        <taxon>Ecdysozoa</taxon>
        <taxon>Arthropoda</taxon>
        <taxon>Chelicerata</taxon>
        <taxon>Arachnida</taxon>
        <taxon>Araneae</taxon>
        <taxon>Araneomorphae</taxon>
        <taxon>Entelegynae</taxon>
        <taxon>Araneoidea</taxon>
        <taxon>Nephilidae</taxon>
        <taxon>Nephila</taxon>
    </lineage>
</organism>
<proteinExistence type="predicted"/>
<evidence type="ECO:0000256" key="1">
    <source>
        <dbReference type="SAM" id="MobiDB-lite"/>
    </source>
</evidence>
<name>A0A8X6QY00_NEPPI</name>
<reference evidence="2" key="1">
    <citation type="submission" date="2020-08" db="EMBL/GenBank/DDBJ databases">
        <title>Multicomponent nature underlies the extraordinary mechanical properties of spider dragline silk.</title>
        <authorList>
            <person name="Kono N."/>
            <person name="Nakamura H."/>
            <person name="Mori M."/>
            <person name="Yoshida Y."/>
            <person name="Ohtoshi R."/>
            <person name="Malay A.D."/>
            <person name="Moran D.A.P."/>
            <person name="Tomita M."/>
            <person name="Numata K."/>
            <person name="Arakawa K."/>
        </authorList>
    </citation>
    <scope>NUCLEOTIDE SEQUENCE</scope>
</reference>
<dbReference type="AlphaFoldDB" id="A0A8X6QY00"/>
<accession>A0A8X6QY00</accession>
<dbReference type="Proteomes" id="UP000887013">
    <property type="component" value="Unassembled WGS sequence"/>
</dbReference>
<evidence type="ECO:0000313" key="3">
    <source>
        <dbReference type="Proteomes" id="UP000887013"/>
    </source>
</evidence>
<keyword evidence="3" id="KW-1185">Reference proteome</keyword>